<name>A0ABX7PLA5_9ACTN</name>
<evidence type="ECO:0000256" key="1">
    <source>
        <dbReference type="ARBA" id="ARBA00023125"/>
    </source>
</evidence>
<reference evidence="6 7" key="1">
    <citation type="submission" date="2017-06" db="EMBL/GenBank/DDBJ databases">
        <title>Complete Genome Sequence of the Soil Carbazole-Degrading Bacterium Nocardioides aromaticivorans IC177.</title>
        <authorList>
            <person name="Vejarano F."/>
            <person name="Suzuki-Minakuchi C."/>
            <person name="Ohtsubo Y."/>
            <person name="Tsuda M."/>
            <person name="Okada K."/>
            <person name="Nojiri H."/>
        </authorList>
    </citation>
    <scope>NUCLEOTIDE SEQUENCE [LARGE SCALE GENOMIC DNA]</scope>
    <source>
        <strain evidence="6 7">IC177</strain>
    </source>
</reference>
<dbReference type="InterPro" id="IPR001789">
    <property type="entry name" value="Sig_transdc_resp-reg_receiver"/>
</dbReference>
<feature type="domain" description="HTH luxR-type" evidence="4">
    <location>
        <begin position="198"/>
        <end position="263"/>
    </location>
</feature>
<keyword evidence="7" id="KW-1185">Reference proteome</keyword>
<evidence type="ECO:0008006" key="8">
    <source>
        <dbReference type="Google" id="ProtNLM"/>
    </source>
</evidence>
<protein>
    <recommendedName>
        <fullName evidence="8">DNA-binding response regulator</fullName>
    </recommendedName>
</protein>
<evidence type="ECO:0000313" key="6">
    <source>
        <dbReference type="EMBL" id="QSR26766.1"/>
    </source>
</evidence>
<evidence type="ECO:0000313" key="7">
    <source>
        <dbReference type="Proteomes" id="UP000662818"/>
    </source>
</evidence>
<dbReference type="InterPro" id="IPR000792">
    <property type="entry name" value="Tscrpt_reg_LuxR_C"/>
</dbReference>
<evidence type="ECO:0000259" key="5">
    <source>
        <dbReference type="PROSITE" id="PS50110"/>
    </source>
</evidence>
<proteinExistence type="predicted"/>
<dbReference type="SUPFAM" id="SSF46894">
    <property type="entry name" value="C-terminal effector domain of the bipartite response regulators"/>
    <property type="match status" value="1"/>
</dbReference>
<dbReference type="CDD" id="cd06170">
    <property type="entry name" value="LuxR_C_like"/>
    <property type="match status" value="1"/>
</dbReference>
<dbReference type="PANTHER" id="PTHR43214:SF42">
    <property type="entry name" value="TRANSCRIPTIONAL REGULATORY PROTEIN DESR"/>
    <property type="match status" value="1"/>
</dbReference>
<accession>A0ABX7PLA5</accession>
<dbReference type="InterPro" id="IPR011006">
    <property type="entry name" value="CheY-like_superfamily"/>
</dbReference>
<dbReference type="PROSITE" id="PS50110">
    <property type="entry name" value="RESPONSE_REGULATORY"/>
    <property type="match status" value="1"/>
</dbReference>
<feature type="domain" description="Response regulatory" evidence="5">
    <location>
        <begin position="52"/>
        <end position="170"/>
    </location>
</feature>
<keyword evidence="1" id="KW-0238">DNA-binding</keyword>
<evidence type="ECO:0000256" key="2">
    <source>
        <dbReference type="PROSITE-ProRule" id="PRU00169"/>
    </source>
</evidence>
<feature type="region of interest" description="Disordered" evidence="3">
    <location>
        <begin position="1"/>
        <end position="29"/>
    </location>
</feature>
<dbReference type="InterPro" id="IPR039420">
    <property type="entry name" value="WalR-like"/>
</dbReference>
<organism evidence="6 7">
    <name type="scientific">Nocardioides aromaticivorans</name>
    <dbReference type="NCBI Taxonomy" id="200618"/>
    <lineage>
        <taxon>Bacteria</taxon>
        <taxon>Bacillati</taxon>
        <taxon>Actinomycetota</taxon>
        <taxon>Actinomycetes</taxon>
        <taxon>Propionibacteriales</taxon>
        <taxon>Nocardioidaceae</taxon>
        <taxon>Nocardioides</taxon>
    </lineage>
</organism>
<dbReference type="InterPro" id="IPR016032">
    <property type="entry name" value="Sig_transdc_resp-reg_C-effctor"/>
</dbReference>
<evidence type="ECO:0000256" key="3">
    <source>
        <dbReference type="SAM" id="MobiDB-lite"/>
    </source>
</evidence>
<dbReference type="SUPFAM" id="SSF52172">
    <property type="entry name" value="CheY-like"/>
    <property type="match status" value="1"/>
</dbReference>
<dbReference type="PROSITE" id="PS50043">
    <property type="entry name" value="HTH_LUXR_2"/>
    <property type="match status" value="1"/>
</dbReference>
<keyword evidence="2" id="KW-0597">Phosphoprotein</keyword>
<dbReference type="PRINTS" id="PR00038">
    <property type="entry name" value="HTHLUXR"/>
</dbReference>
<dbReference type="Gene3D" id="3.40.50.2300">
    <property type="match status" value="1"/>
</dbReference>
<dbReference type="SMART" id="SM00421">
    <property type="entry name" value="HTH_LUXR"/>
    <property type="match status" value="1"/>
</dbReference>
<evidence type="ECO:0000259" key="4">
    <source>
        <dbReference type="PROSITE" id="PS50043"/>
    </source>
</evidence>
<gene>
    <name evidence="6" type="ORF">CFH99_14145</name>
</gene>
<dbReference type="Proteomes" id="UP000662818">
    <property type="component" value="Chromosome"/>
</dbReference>
<dbReference type="PANTHER" id="PTHR43214">
    <property type="entry name" value="TWO-COMPONENT RESPONSE REGULATOR"/>
    <property type="match status" value="1"/>
</dbReference>
<dbReference type="Pfam" id="PF00196">
    <property type="entry name" value="GerE"/>
    <property type="match status" value="1"/>
</dbReference>
<sequence>MPTRVSSASGACRSRSPRRSGRAASSTATRWTSSVGRSIVSSSTFGDATARRVVLVSDRRLVGQAIAAALKAQGFLPAVLEWPERRRMMVYRRQLDLTGARVGLVMCDLRTPDLLRDVELLVSWRPVRWLVLTDSPVGARWGTVLSAGAVGVLPTSTTTAGLNVALRETLAGRSPTPDSVRTRAVRAWENVADEQRDLIRRMELLTHREYEVLGFLYDGIGVKAIAEASGVAEATVRSQVKSLRRKLGAESQLAAVAMYRRSLDVFPRSRS</sequence>
<feature type="modified residue" description="4-aspartylphosphate" evidence="2">
    <location>
        <position position="108"/>
    </location>
</feature>
<feature type="compositionally biased region" description="Low complexity" evidence="3">
    <location>
        <begin position="1"/>
        <end position="14"/>
    </location>
</feature>
<dbReference type="EMBL" id="CP022295">
    <property type="protein sequence ID" value="QSR26766.1"/>
    <property type="molecule type" value="Genomic_DNA"/>
</dbReference>